<protein>
    <recommendedName>
        <fullName evidence="4">Glycerophosphoryl diester phosphodiesterase membrane domain-containing protein</fullName>
    </recommendedName>
</protein>
<keyword evidence="1" id="KW-0472">Membrane</keyword>
<keyword evidence="1" id="KW-1133">Transmembrane helix</keyword>
<accession>A0A1F7VCC1</accession>
<dbReference type="EMBL" id="MGEQ01000001">
    <property type="protein sequence ID" value="OGL88166.1"/>
    <property type="molecule type" value="Genomic_DNA"/>
</dbReference>
<evidence type="ECO:0008006" key="4">
    <source>
        <dbReference type="Google" id="ProtNLM"/>
    </source>
</evidence>
<reference evidence="2 3" key="1">
    <citation type="journal article" date="2016" name="Nat. Commun.">
        <title>Thousands of microbial genomes shed light on interconnected biogeochemical processes in an aquifer system.</title>
        <authorList>
            <person name="Anantharaman K."/>
            <person name="Brown C.T."/>
            <person name="Hug L.A."/>
            <person name="Sharon I."/>
            <person name="Castelle C.J."/>
            <person name="Probst A.J."/>
            <person name="Thomas B.C."/>
            <person name="Singh A."/>
            <person name="Wilkins M.J."/>
            <person name="Karaoz U."/>
            <person name="Brodie E.L."/>
            <person name="Williams K.H."/>
            <person name="Hubbard S.S."/>
            <person name="Banfield J.F."/>
        </authorList>
    </citation>
    <scope>NUCLEOTIDE SEQUENCE [LARGE SCALE GENOMIC DNA]</scope>
</reference>
<gene>
    <name evidence="2" type="ORF">A3I41_00345</name>
</gene>
<proteinExistence type="predicted"/>
<comment type="caution">
    <text evidence="2">The sequence shown here is derived from an EMBL/GenBank/DDBJ whole genome shotgun (WGS) entry which is preliminary data.</text>
</comment>
<feature type="transmembrane region" description="Helical" evidence="1">
    <location>
        <begin position="89"/>
        <end position="109"/>
    </location>
</feature>
<keyword evidence="1" id="KW-0812">Transmembrane</keyword>
<dbReference type="Proteomes" id="UP000176593">
    <property type="component" value="Unassembled WGS sequence"/>
</dbReference>
<evidence type="ECO:0000256" key="1">
    <source>
        <dbReference type="SAM" id="Phobius"/>
    </source>
</evidence>
<evidence type="ECO:0000313" key="2">
    <source>
        <dbReference type="EMBL" id="OGL88166.1"/>
    </source>
</evidence>
<organism evidence="2 3">
    <name type="scientific">Candidatus Uhrbacteria bacterium RIFCSPLOWO2_02_FULL_48_18</name>
    <dbReference type="NCBI Taxonomy" id="1802408"/>
    <lineage>
        <taxon>Bacteria</taxon>
        <taxon>Candidatus Uhriibacteriota</taxon>
    </lineage>
</organism>
<sequence>MNIKNSTAIYRTLLREAFRLTWQRKTLWIFGIFAAFISTGGVMDIATTSMRRVQRGGSFMHQLLDTSFSGYALMGKYIGQMQAFGSFRLGAMIICMTLIFIGLLFLAVLSQTALIHGIKAPTHEHPNIVRKRAHDHLFRIFTIDALTKILGAILVSLTTLPMLWYYVQHSSYSFTIAFVQTLVFFPAVLIVSILSILSVIHVIETESTVSEAITTAWTIFKTHWLATLEYAFILFCLMSLACFVLLGLVIALSIPYGLLYTASLLTGSFVIFVLTNVLYGIFALLIVFAFGGAMVTFQYSAWYLFYKRTEHRSHSKLPIAKILRMFKRA</sequence>
<feature type="transmembrane region" description="Helical" evidence="1">
    <location>
        <begin position="230"/>
        <end position="251"/>
    </location>
</feature>
<feature type="transmembrane region" description="Helical" evidence="1">
    <location>
        <begin position="27"/>
        <end position="46"/>
    </location>
</feature>
<name>A0A1F7VCC1_9BACT</name>
<evidence type="ECO:0000313" key="3">
    <source>
        <dbReference type="Proteomes" id="UP000176593"/>
    </source>
</evidence>
<feature type="transmembrane region" description="Helical" evidence="1">
    <location>
        <begin position="149"/>
        <end position="167"/>
    </location>
</feature>
<dbReference type="AlphaFoldDB" id="A0A1F7VCC1"/>
<feature type="transmembrane region" description="Helical" evidence="1">
    <location>
        <begin position="174"/>
        <end position="200"/>
    </location>
</feature>